<feature type="signal peptide" evidence="3">
    <location>
        <begin position="1"/>
        <end position="21"/>
    </location>
</feature>
<keyword evidence="2" id="KW-1133">Transmembrane helix</keyword>
<feature type="chain" id="PRO_5002163548" evidence="3">
    <location>
        <begin position="22"/>
        <end position="131"/>
    </location>
</feature>
<feature type="transmembrane region" description="Helical" evidence="2">
    <location>
        <begin position="95"/>
        <end position="117"/>
    </location>
</feature>
<keyword evidence="2" id="KW-0812">Transmembrane</keyword>
<protein>
    <submittedName>
        <fullName evidence="4">Uncharacterized protein</fullName>
    </submittedName>
</protein>
<evidence type="ECO:0000313" key="4">
    <source>
        <dbReference type="EMBL" id="KII75078.1"/>
    </source>
</evidence>
<dbReference type="Proteomes" id="UP000031668">
    <property type="component" value="Unassembled WGS sequence"/>
</dbReference>
<name>A0A0C2JZH6_THEKT</name>
<gene>
    <name evidence="4" type="ORF">RF11_03150</name>
</gene>
<keyword evidence="2" id="KW-0472">Membrane</keyword>
<evidence type="ECO:0000256" key="1">
    <source>
        <dbReference type="SAM" id="MobiDB-lite"/>
    </source>
</evidence>
<dbReference type="EMBL" id="JWZT01000046">
    <property type="protein sequence ID" value="KII75078.1"/>
    <property type="molecule type" value="Genomic_DNA"/>
</dbReference>
<feature type="compositionally biased region" description="Low complexity" evidence="1">
    <location>
        <begin position="64"/>
        <end position="86"/>
    </location>
</feature>
<reference evidence="4 5" key="1">
    <citation type="journal article" date="2014" name="Genome Biol. Evol.">
        <title>The genome of the myxosporean Thelohanellus kitauei shows adaptations to nutrient acquisition within its fish host.</title>
        <authorList>
            <person name="Yang Y."/>
            <person name="Xiong J."/>
            <person name="Zhou Z."/>
            <person name="Huo F."/>
            <person name="Miao W."/>
            <person name="Ran C."/>
            <person name="Liu Y."/>
            <person name="Zhang J."/>
            <person name="Feng J."/>
            <person name="Wang M."/>
            <person name="Wang M."/>
            <person name="Wang L."/>
            <person name="Yao B."/>
        </authorList>
    </citation>
    <scope>NUCLEOTIDE SEQUENCE [LARGE SCALE GENOMIC DNA]</scope>
    <source>
        <strain evidence="4">Wuqing</strain>
    </source>
</reference>
<proteinExistence type="predicted"/>
<feature type="region of interest" description="Disordered" evidence="1">
    <location>
        <begin position="55"/>
        <end position="87"/>
    </location>
</feature>
<comment type="caution">
    <text evidence="4">The sequence shown here is derived from an EMBL/GenBank/DDBJ whole genome shotgun (WGS) entry which is preliminary data.</text>
</comment>
<sequence>MWSVVIVCIFWQCLELRNSAAVGPTLTTSPTGVHLETSGGAPNATVNLPVIRTSSTATTGAEPTSSGATLTTGTTEQTSGNQSTTTDASEQKSTAWIVVLSVVLGACVIALVVYVCIRRSNNRYTLMLFRH</sequence>
<evidence type="ECO:0000256" key="2">
    <source>
        <dbReference type="SAM" id="Phobius"/>
    </source>
</evidence>
<accession>A0A0C2JZH6</accession>
<evidence type="ECO:0000256" key="3">
    <source>
        <dbReference type="SAM" id="SignalP"/>
    </source>
</evidence>
<keyword evidence="3" id="KW-0732">Signal</keyword>
<keyword evidence="5" id="KW-1185">Reference proteome</keyword>
<organism evidence="4 5">
    <name type="scientific">Thelohanellus kitauei</name>
    <name type="common">Myxosporean</name>
    <dbReference type="NCBI Taxonomy" id="669202"/>
    <lineage>
        <taxon>Eukaryota</taxon>
        <taxon>Metazoa</taxon>
        <taxon>Cnidaria</taxon>
        <taxon>Myxozoa</taxon>
        <taxon>Myxosporea</taxon>
        <taxon>Bivalvulida</taxon>
        <taxon>Platysporina</taxon>
        <taxon>Myxobolidae</taxon>
        <taxon>Thelohanellus</taxon>
    </lineage>
</organism>
<evidence type="ECO:0000313" key="5">
    <source>
        <dbReference type="Proteomes" id="UP000031668"/>
    </source>
</evidence>
<dbReference type="AlphaFoldDB" id="A0A0C2JZH6"/>